<name>A0A7J7KGE3_BUGNE</name>
<keyword evidence="2" id="KW-1185">Reference proteome</keyword>
<sequence length="514" mass="57234">MGQLIQQIEKRSNRVEKGVIIQTLPTVETLTLVEEAMKKLQSPTPAEQIEAIEGLVAGLVAGVIDKSPPSLTPLIDMFHGEFPPSVITLLKFINNSKVQIMESGKKIETVELRQDLITAFNHCVIFLIKDFKCLPVTEAAEACNKYLRLSLTADEWQMSFSQYDRIIRNIDNTDGAKTEEINLLSNEQFSLWKKTNQLLGDSIEIPNIADIKPSYKKKDEYSTQVEEAVGDSSSQQEAGTGLQHSLGDYSVILEGYYTDVTDGGGHNILGSRKGGFDVLDTSEVSESSSSVGWSGYEIVKSAAIEEGGFVWSIQRYENCIYTLCEVNDQLQVVVFDANTYVEVNRWSVPKLEPRGLSLAVCDEKVYIVDLEHKQLCVFSTDGKHLTNIAHSSFIEPSALSVCPPHSIIICDPQANRVHKLDTTTDDIIWSSTAVKEPVAVCCDHTHGEVWVWSSDTKPLFILDSETGKQRKTVSNTQDLLHHFLGPPVIGMCVVEGQLWATFFGRLKQFKIKQQ</sequence>
<organism evidence="1 2">
    <name type="scientific">Bugula neritina</name>
    <name type="common">Brown bryozoan</name>
    <name type="synonym">Sertularia neritina</name>
    <dbReference type="NCBI Taxonomy" id="10212"/>
    <lineage>
        <taxon>Eukaryota</taxon>
        <taxon>Metazoa</taxon>
        <taxon>Spiralia</taxon>
        <taxon>Lophotrochozoa</taxon>
        <taxon>Bryozoa</taxon>
        <taxon>Gymnolaemata</taxon>
        <taxon>Cheilostomatida</taxon>
        <taxon>Flustrina</taxon>
        <taxon>Buguloidea</taxon>
        <taxon>Bugulidae</taxon>
        <taxon>Bugula</taxon>
    </lineage>
</organism>
<reference evidence="1" key="1">
    <citation type="submission" date="2020-06" db="EMBL/GenBank/DDBJ databases">
        <title>Draft genome of Bugula neritina, a colonial animal packing powerful symbionts and potential medicines.</title>
        <authorList>
            <person name="Rayko M."/>
        </authorList>
    </citation>
    <scope>NUCLEOTIDE SEQUENCE [LARGE SCALE GENOMIC DNA]</scope>
    <source>
        <strain evidence="1">Kwan_BN1</strain>
    </source>
</reference>
<dbReference type="EMBL" id="VXIV02000533">
    <property type="protein sequence ID" value="KAF6037659.1"/>
    <property type="molecule type" value="Genomic_DNA"/>
</dbReference>
<dbReference type="Proteomes" id="UP000593567">
    <property type="component" value="Unassembled WGS sequence"/>
</dbReference>
<dbReference type="OrthoDB" id="111250at2759"/>
<dbReference type="InterPro" id="IPR011042">
    <property type="entry name" value="6-blade_b-propeller_TolB-like"/>
</dbReference>
<protein>
    <submittedName>
        <fullName evidence="1">Uncharacterized protein</fullName>
    </submittedName>
</protein>
<evidence type="ECO:0000313" key="1">
    <source>
        <dbReference type="EMBL" id="KAF6037659.1"/>
    </source>
</evidence>
<dbReference type="SUPFAM" id="SSF63825">
    <property type="entry name" value="YWTD domain"/>
    <property type="match status" value="1"/>
</dbReference>
<evidence type="ECO:0000313" key="2">
    <source>
        <dbReference type="Proteomes" id="UP000593567"/>
    </source>
</evidence>
<accession>A0A7J7KGE3</accession>
<proteinExistence type="predicted"/>
<comment type="caution">
    <text evidence="1">The sequence shown here is derived from an EMBL/GenBank/DDBJ whole genome shotgun (WGS) entry which is preliminary data.</text>
</comment>
<gene>
    <name evidence="1" type="ORF">EB796_004021</name>
</gene>
<dbReference type="AlphaFoldDB" id="A0A7J7KGE3"/>
<dbReference type="Gene3D" id="2.120.10.30">
    <property type="entry name" value="TolB, C-terminal domain"/>
    <property type="match status" value="1"/>
</dbReference>